<evidence type="ECO:0000313" key="2">
    <source>
        <dbReference type="Proteomes" id="UP000789375"/>
    </source>
</evidence>
<accession>A0A9N9I5F5</accession>
<keyword evidence="2" id="KW-1185">Reference proteome</keyword>
<dbReference type="Proteomes" id="UP000789375">
    <property type="component" value="Unassembled WGS sequence"/>
</dbReference>
<proteinExistence type="predicted"/>
<dbReference type="EMBL" id="CAJVPP010013221">
    <property type="protein sequence ID" value="CAG8720159.1"/>
    <property type="molecule type" value="Genomic_DNA"/>
</dbReference>
<feature type="non-terminal residue" evidence="1">
    <location>
        <position position="1"/>
    </location>
</feature>
<organism evidence="1 2">
    <name type="scientific">Funneliformis mosseae</name>
    <name type="common">Endomycorrhizal fungus</name>
    <name type="synonym">Glomus mosseae</name>
    <dbReference type="NCBI Taxonomy" id="27381"/>
    <lineage>
        <taxon>Eukaryota</taxon>
        <taxon>Fungi</taxon>
        <taxon>Fungi incertae sedis</taxon>
        <taxon>Mucoromycota</taxon>
        <taxon>Glomeromycotina</taxon>
        <taxon>Glomeromycetes</taxon>
        <taxon>Glomerales</taxon>
        <taxon>Glomeraceae</taxon>
        <taxon>Funneliformis</taxon>
    </lineage>
</organism>
<dbReference type="AlphaFoldDB" id="A0A9N9I5F5"/>
<feature type="non-terminal residue" evidence="1">
    <location>
        <position position="141"/>
    </location>
</feature>
<protein>
    <submittedName>
        <fullName evidence="1">11509_t:CDS:1</fullName>
    </submittedName>
</protein>
<sequence>LSLEESLSYIPPPIIYSPKCTTSKATTKANGDPPTRFVQNKVVFCEENVRVAIDVNICMVLNRLMAPGYNFLRRRIHTSGIPDFNCYLLELLILVFETKRKHVLEDMVSTPRAYRALDFKDSSVTVRISTDTKSICLSTGG</sequence>
<gene>
    <name evidence="1" type="ORF">FMOSSE_LOCUS14929</name>
</gene>
<reference evidence="1" key="1">
    <citation type="submission" date="2021-06" db="EMBL/GenBank/DDBJ databases">
        <authorList>
            <person name="Kallberg Y."/>
            <person name="Tangrot J."/>
            <person name="Rosling A."/>
        </authorList>
    </citation>
    <scope>NUCLEOTIDE SEQUENCE</scope>
    <source>
        <strain evidence="1">87-6 pot B 2015</strain>
    </source>
</reference>
<comment type="caution">
    <text evidence="1">The sequence shown here is derived from an EMBL/GenBank/DDBJ whole genome shotgun (WGS) entry which is preliminary data.</text>
</comment>
<name>A0A9N9I5F5_FUNMO</name>
<evidence type="ECO:0000313" key="1">
    <source>
        <dbReference type="EMBL" id="CAG8720159.1"/>
    </source>
</evidence>